<protein>
    <recommendedName>
        <fullName evidence="4">6-bladed beta-propeller</fullName>
    </recommendedName>
</protein>
<evidence type="ECO:0008006" key="4">
    <source>
        <dbReference type="Google" id="ProtNLM"/>
    </source>
</evidence>
<dbReference type="InterPro" id="IPR001258">
    <property type="entry name" value="NHL_repeat"/>
</dbReference>
<evidence type="ECO:0000256" key="1">
    <source>
        <dbReference type="ARBA" id="ARBA00022737"/>
    </source>
</evidence>
<feature type="non-terminal residue" evidence="3">
    <location>
        <position position="354"/>
    </location>
</feature>
<sequence length="354" mass="40561">MLLLLITLEQTSLVYPPFGHTMGIHRGTPSYLALLTGRKLEVSRTEGIWAVKFPFLDNPKTFADDDELTVFAVNSGKDQIIYNIGFTGLGMYGYSGVRDSALWNPCGITGDLSGNVFVVDRNNNRVVKLLFDGEKLLYRKSIGKFGILEGYFNDPVQVSETDEGEIFVTDRLNNRVQVFDTTGKYLREIKGLVRPTGVFARSSKDRFYRLKKDYLYVIDNGKQRINLLTTYGTPIRNVEYTEMGLDSAMFEYIATDFYGQVYMTDSKNHCIHIFDPELNYLTSFGHKGKGDGEFLYPRGITIWRRFGQVFVLDSWSVQYFWVGIDGWLRDIRPSRFKPGNGTTIYYFTTQPCRV</sequence>
<evidence type="ECO:0000313" key="3">
    <source>
        <dbReference type="EMBL" id="HDI82682.1"/>
    </source>
</evidence>
<dbReference type="AlphaFoldDB" id="A0A7C0ZEH6"/>
<dbReference type="InterPro" id="IPR050952">
    <property type="entry name" value="TRIM-NHL_E3_ligases"/>
</dbReference>
<reference evidence="3" key="1">
    <citation type="journal article" date="2020" name="mSystems">
        <title>Genome- and Community-Level Interaction Insights into Carbon Utilization and Element Cycling Functions of Hydrothermarchaeota in Hydrothermal Sediment.</title>
        <authorList>
            <person name="Zhou Z."/>
            <person name="Liu Y."/>
            <person name="Xu W."/>
            <person name="Pan J."/>
            <person name="Luo Z.H."/>
            <person name="Li M."/>
        </authorList>
    </citation>
    <scope>NUCLEOTIDE SEQUENCE [LARGE SCALE GENOMIC DNA]</scope>
    <source>
        <strain evidence="3">HyVt-102</strain>
    </source>
</reference>
<gene>
    <name evidence="3" type="ORF">ENF18_02680</name>
</gene>
<dbReference type="PANTHER" id="PTHR24104">
    <property type="entry name" value="E3 UBIQUITIN-PROTEIN LIGASE NHLRC1-RELATED"/>
    <property type="match status" value="1"/>
</dbReference>
<comment type="caution">
    <text evidence="3">The sequence shown here is derived from an EMBL/GenBank/DDBJ whole genome shotgun (WGS) entry which is preliminary data.</text>
</comment>
<dbReference type="InterPro" id="IPR011042">
    <property type="entry name" value="6-blade_b-propeller_TolB-like"/>
</dbReference>
<accession>A0A7C0ZEH6</accession>
<evidence type="ECO:0000256" key="2">
    <source>
        <dbReference type="PROSITE-ProRule" id="PRU00504"/>
    </source>
</evidence>
<dbReference type="PROSITE" id="PS51125">
    <property type="entry name" value="NHL"/>
    <property type="match status" value="1"/>
</dbReference>
<feature type="repeat" description="NHL" evidence="2">
    <location>
        <begin position="139"/>
        <end position="182"/>
    </location>
</feature>
<name>A0A7C0ZEH6_UNCW3</name>
<dbReference type="Gene3D" id="2.120.10.30">
    <property type="entry name" value="TolB, C-terminal domain"/>
    <property type="match status" value="2"/>
</dbReference>
<keyword evidence="1" id="KW-0677">Repeat</keyword>
<dbReference type="Gene3D" id="2.40.10.500">
    <property type="match status" value="1"/>
</dbReference>
<dbReference type="Proteomes" id="UP000885847">
    <property type="component" value="Unassembled WGS sequence"/>
</dbReference>
<proteinExistence type="predicted"/>
<dbReference type="EMBL" id="DQWE01000120">
    <property type="protein sequence ID" value="HDI82682.1"/>
    <property type="molecule type" value="Genomic_DNA"/>
</dbReference>
<dbReference type="GO" id="GO:0008270">
    <property type="term" value="F:zinc ion binding"/>
    <property type="evidence" value="ECO:0007669"/>
    <property type="project" value="UniProtKB-KW"/>
</dbReference>
<dbReference type="SUPFAM" id="SSF63829">
    <property type="entry name" value="Calcium-dependent phosphotriesterase"/>
    <property type="match status" value="1"/>
</dbReference>
<organism evidence="3">
    <name type="scientific">candidate division WOR-3 bacterium</name>
    <dbReference type="NCBI Taxonomy" id="2052148"/>
    <lineage>
        <taxon>Bacteria</taxon>
        <taxon>Bacteria division WOR-3</taxon>
    </lineage>
</organism>
<dbReference type="CDD" id="cd05819">
    <property type="entry name" value="NHL"/>
    <property type="match status" value="1"/>
</dbReference>
<dbReference type="PANTHER" id="PTHR24104:SF25">
    <property type="entry name" value="PROTEIN LIN-41"/>
    <property type="match status" value="1"/>
</dbReference>